<keyword evidence="2" id="KW-1133">Transmembrane helix</keyword>
<keyword evidence="2" id="KW-0812">Transmembrane</keyword>
<protein>
    <recommendedName>
        <fullName evidence="5">Integral membrane protein</fullName>
    </recommendedName>
</protein>
<name>A0ABP9DQV8_9ACTN</name>
<dbReference type="Proteomes" id="UP001501752">
    <property type="component" value="Unassembled WGS sequence"/>
</dbReference>
<proteinExistence type="predicted"/>
<feature type="transmembrane region" description="Helical" evidence="2">
    <location>
        <begin position="177"/>
        <end position="198"/>
    </location>
</feature>
<keyword evidence="4" id="KW-1185">Reference proteome</keyword>
<evidence type="ECO:0008006" key="5">
    <source>
        <dbReference type="Google" id="ProtNLM"/>
    </source>
</evidence>
<reference evidence="4" key="1">
    <citation type="journal article" date="2019" name="Int. J. Syst. Evol. Microbiol.">
        <title>The Global Catalogue of Microorganisms (GCM) 10K type strain sequencing project: providing services to taxonomists for standard genome sequencing and annotation.</title>
        <authorList>
            <consortium name="The Broad Institute Genomics Platform"/>
            <consortium name="The Broad Institute Genome Sequencing Center for Infectious Disease"/>
            <person name="Wu L."/>
            <person name="Ma J."/>
        </authorList>
    </citation>
    <scope>NUCLEOTIDE SEQUENCE [LARGE SCALE GENOMIC DNA]</scope>
    <source>
        <strain evidence="4">JCM 13006</strain>
    </source>
</reference>
<feature type="compositionally biased region" description="Pro residues" evidence="1">
    <location>
        <begin position="82"/>
        <end position="92"/>
    </location>
</feature>
<dbReference type="EMBL" id="BAABIS010000001">
    <property type="protein sequence ID" value="GAA4852439.1"/>
    <property type="molecule type" value="Genomic_DNA"/>
</dbReference>
<dbReference type="RefSeq" id="WP_345697500.1">
    <property type="nucleotide sequence ID" value="NZ_BAABIS010000001.1"/>
</dbReference>
<evidence type="ECO:0000256" key="1">
    <source>
        <dbReference type="SAM" id="MobiDB-lite"/>
    </source>
</evidence>
<sequence>MSSGEDTGERNPFAPPPEGTPDQPWRPRTPAGGPNGGPNGGSADNGPSGNGWSGGADEDGPVQVPPPHPWSPGYRGGWSAPPQQPPTPPQPKFDPNDPVQRRSRYALSAGLGAMFCTLLSLSYVALVLGLLAVHWALSSLRAGRAAAAPAPSGAPAVGGNGNGGNLAGWPTPPQVPAALGGLITGGIALLFTFAWFGVQLYYQDYLSCVSDALTDQGAASCSDLAPHWLVNLITGPQ</sequence>
<comment type="caution">
    <text evidence="3">The sequence shown here is derived from an EMBL/GenBank/DDBJ whole genome shotgun (WGS) entry which is preliminary data.</text>
</comment>
<evidence type="ECO:0000313" key="4">
    <source>
        <dbReference type="Proteomes" id="UP001501752"/>
    </source>
</evidence>
<feature type="region of interest" description="Disordered" evidence="1">
    <location>
        <begin position="1"/>
        <end position="99"/>
    </location>
</feature>
<gene>
    <name evidence="3" type="ORF">GCM10023235_31930</name>
</gene>
<evidence type="ECO:0000313" key="3">
    <source>
        <dbReference type="EMBL" id="GAA4852439.1"/>
    </source>
</evidence>
<feature type="transmembrane region" description="Helical" evidence="2">
    <location>
        <begin position="111"/>
        <end position="137"/>
    </location>
</feature>
<keyword evidence="2" id="KW-0472">Membrane</keyword>
<organism evidence="3 4">
    <name type="scientific">Kitasatospora terrestris</name>
    <dbReference type="NCBI Taxonomy" id="258051"/>
    <lineage>
        <taxon>Bacteria</taxon>
        <taxon>Bacillati</taxon>
        <taxon>Actinomycetota</taxon>
        <taxon>Actinomycetes</taxon>
        <taxon>Kitasatosporales</taxon>
        <taxon>Streptomycetaceae</taxon>
        <taxon>Kitasatospora</taxon>
    </lineage>
</organism>
<evidence type="ECO:0000256" key="2">
    <source>
        <dbReference type="SAM" id="Phobius"/>
    </source>
</evidence>
<accession>A0ABP9DQV8</accession>